<dbReference type="KEGG" id="ccur:IAR63_05100"/>
<keyword evidence="2" id="KW-1185">Reference proteome</keyword>
<evidence type="ECO:0000313" key="2">
    <source>
        <dbReference type="Proteomes" id="UP000516013"/>
    </source>
</evidence>
<name>A0A7H0F304_9CYAN</name>
<dbReference type="InterPro" id="IPR017576">
    <property type="entry name" value="CRISPR-assoc_prot_Csc1"/>
</dbReference>
<gene>
    <name evidence="1" type="primary">cas5d</name>
    <name evidence="1" type="ORF">IAR63_05100</name>
</gene>
<dbReference type="RefSeq" id="WP_187706825.1">
    <property type="nucleotide sequence ID" value="NZ_CP060822.1"/>
</dbReference>
<evidence type="ECO:0000313" key="1">
    <source>
        <dbReference type="EMBL" id="QNP30420.1"/>
    </source>
</evidence>
<protein>
    <submittedName>
        <fullName evidence="1">Type I-D CRISPR-associated protein Cas5/Csc1</fullName>
    </submittedName>
</protein>
<accession>A0A7H0F304</accession>
<dbReference type="NCBIfam" id="TIGR03159">
    <property type="entry name" value="cas_Csc1"/>
    <property type="match status" value="1"/>
</dbReference>
<dbReference type="Pfam" id="PF26241">
    <property type="entry name" value="Cas_Csc1"/>
    <property type="match status" value="2"/>
</dbReference>
<reference evidence="1 2" key="1">
    <citation type="submission" date="2020-08" db="EMBL/GenBank/DDBJ databases">
        <title>Complete genome sequence of Raphidiopsis curvispora isolated from drinking water reservoir in South Korea.</title>
        <authorList>
            <person name="Jeong J."/>
        </authorList>
    </citation>
    <scope>NUCLEOTIDE SEQUENCE [LARGE SCALE GENOMIC DNA]</scope>
    <source>
        <strain evidence="1 2">GIHE-G1</strain>
    </source>
</reference>
<proteinExistence type="predicted"/>
<dbReference type="EMBL" id="CP060822">
    <property type="protein sequence ID" value="QNP30420.1"/>
    <property type="molecule type" value="Genomic_DNA"/>
</dbReference>
<sequence>MEVYRYFLQFEDYVFYATTERGKVFETGWFIHNYSISYALNLARSHYREEGQKPSYKRDLAPINEAGIYLTPAQVLNNTRYCINQFNTMDETFTLTRGKSLGYPAWGFAKMFRPISQKTVISRPNQFLANAFGYLICQDSLITSMERLSNIYDAEVSILPIQYLRLGKFMAKVKMTLKKATSVNLVNNSKTVNGMLNWSDLVTKPQLFDLIASALPTRLLENGKYLVSTRLLEVKFADDEVIYLPSDMNYLAAL</sequence>
<dbReference type="AlphaFoldDB" id="A0A7H0F304"/>
<organism evidence="1 2">
    <name type="scientific">Cylindrospermopsis curvispora GIHE-G1</name>
    <dbReference type="NCBI Taxonomy" id="2666332"/>
    <lineage>
        <taxon>Bacteria</taxon>
        <taxon>Bacillati</taxon>
        <taxon>Cyanobacteriota</taxon>
        <taxon>Cyanophyceae</taxon>
        <taxon>Nostocales</taxon>
        <taxon>Aphanizomenonaceae</taxon>
        <taxon>Cylindrospermopsis</taxon>
    </lineage>
</organism>
<dbReference type="Proteomes" id="UP000516013">
    <property type="component" value="Chromosome"/>
</dbReference>